<keyword evidence="9" id="KW-1185">Reference proteome</keyword>
<evidence type="ECO:0000313" key="9">
    <source>
        <dbReference type="Proteomes" id="UP001500909"/>
    </source>
</evidence>
<dbReference type="PANTHER" id="PTHR35807:SF1">
    <property type="entry name" value="TRANSCRIPTIONAL REGULATOR REDD"/>
    <property type="match status" value="1"/>
</dbReference>
<dbReference type="PANTHER" id="PTHR35807">
    <property type="entry name" value="TRANSCRIPTIONAL REGULATOR REDD-RELATED"/>
    <property type="match status" value="1"/>
</dbReference>
<comment type="caution">
    <text evidence="8">The sequence shown here is derived from an EMBL/GenBank/DDBJ whole genome shotgun (WGS) entry which is preliminary data.</text>
</comment>
<dbReference type="Gene3D" id="1.10.10.10">
    <property type="entry name" value="Winged helix-like DNA-binding domain superfamily/Winged helix DNA-binding domain"/>
    <property type="match status" value="1"/>
</dbReference>
<gene>
    <name evidence="8" type="ORF">GCM10010361_07030</name>
</gene>
<proteinExistence type="inferred from homology"/>
<evidence type="ECO:0000256" key="1">
    <source>
        <dbReference type="ARBA" id="ARBA00005820"/>
    </source>
</evidence>
<dbReference type="Gene3D" id="1.25.40.10">
    <property type="entry name" value="Tetratricopeptide repeat domain"/>
    <property type="match status" value="1"/>
</dbReference>
<dbReference type="InterPro" id="IPR005158">
    <property type="entry name" value="BTAD"/>
</dbReference>
<evidence type="ECO:0000256" key="5">
    <source>
        <dbReference type="ARBA" id="ARBA00023163"/>
    </source>
</evidence>
<dbReference type="PROSITE" id="PS51755">
    <property type="entry name" value="OMPR_PHOB"/>
    <property type="match status" value="1"/>
</dbReference>
<reference evidence="8 9" key="1">
    <citation type="journal article" date="2019" name="Int. J. Syst. Evol. Microbiol.">
        <title>The Global Catalogue of Microorganisms (GCM) 10K type strain sequencing project: providing services to taxonomists for standard genome sequencing and annotation.</title>
        <authorList>
            <consortium name="The Broad Institute Genomics Platform"/>
            <consortium name="The Broad Institute Genome Sequencing Center for Infectious Disease"/>
            <person name="Wu L."/>
            <person name="Ma J."/>
        </authorList>
    </citation>
    <scope>NUCLEOTIDE SEQUENCE [LARGE SCALE GENOMIC DNA]</scope>
    <source>
        <strain evidence="8 9">JCM 4805</strain>
    </source>
</reference>
<evidence type="ECO:0000256" key="6">
    <source>
        <dbReference type="PROSITE-ProRule" id="PRU01091"/>
    </source>
</evidence>
<feature type="domain" description="OmpR/PhoB-type" evidence="7">
    <location>
        <begin position="1"/>
        <end position="88"/>
    </location>
</feature>
<evidence type="ECO:0000313" key="8">
    <source>
        <dbReference type="EMBL" id="GAA0445830.1"/>
    </source>
</evidence>
<comment type="similarity">
    <text evidence="1">Belongs to the AfsR/DnrI/RedD regulatory family.</text>
</comment>
<keyword evidence="4 6" id="KW-0238">DNA-binding</keyword>
<name>A0ABN0ZFA4_9ACTN</name>
<dbReference type="SUPFAM" id="SSF48452">
    <property type="entry name" value="TPR-like"/>
    <property type="match status" value="1"/>
</dbReference>
<evidence type="ECO:0000256" key="4">
    <source>
        <dbReference type="ARBA" id="ARBA00023125"/>
    </source>
</evidence>
<keyword evidence="2" id="KW-0902">Two-component regulatory system</keyword>
<accession>A0ABN0ZFA4</accession>
<keyword evidence="5" id="KW-0804">Transcription</keyword>
<evidence type="ECO:0000259" key="7">
    <source>
        <dbReference type="PROSITE" id="PS51755"/>
    </source>
</evidence>
<dbReference type="SMART" id="SM00862">
    <property type="entry name" value="Trans_reg_C"/>
    <property type="match status" value="1"/>
</dbReference>
<dbReference type="InterPro" id="IPR001867">
    <property type="entry name" value="OmpR/PhoB-type_DNA-bd"/>
</dbReference>
<dbReference type="InterPro" id="IPR016032">
    <property type="entry name" value="Sig_transdc_resp-reg_C-effctor"/>
</dbReference>
<dbReference type="Pfam" id="PF03704">
    <property type="entry name" value="BTAD"/>
    <property type="match status" value="1"/>
</dbReference>
<keyword evidence="3" id="KW-0805">Transcription regulation</keyword>
<dbReference type="InterPro" id="IPR051677">
    <property type="entry name" value="AfsR-DnrI-RedD_regulator"/>
</dbReference>
<dbReference type="SMART" id="SM01043">
    <property type="entry name" value="BTAD"/>
    <property type="match status" value="1"/>
</dbReference>
<dbReference type="SUPFAM" id="SSF46894">
    <property type="entry name" value="C-terminal effector domain of the bipartite response regulators"/>
    <property type="match status" value="1"/>
</dbReference>
<dbReference type="InterPro" id="IPR036388">
    <property type="entry name" value="WH-like_DNA-bd_sf"/>
</dbReference>
<dbReference type="EMBL" id="BAAABY010000007">
    <property type="protein sequence ID" value="GAA0445830.1"/>
    <property type="molecule type" value="Genomic_DNA"/>
</dbReference>
<dbReference type="Pfam" id="PF00486">
    <property type="entry name" value="Trans_reg_C"/>
    <property type="match status" value="1"/>
</dbReference>
<protein>
    <recommendedName>
        <fullName evidence="7">OmpR/PhoB-type domain-containing protein</fullName>
    </recommendedName>
</protein>
<evidence type="ECO:0000256" key="3">
    <source>
        <dbReference type="ARBA" id="ARBA00023015"/>
    </source>
</evidence>
<dbReference type="InterPro" id="IPR011990">
    <property type="entry name" value="TPR-like_helical_dom_sf"/>
</dbReference>
<dbReference type="CDD" id="cd15831">
    <property type="entry name" value="BTAD"/>
    <property type="match status" value="1"/>
</dbReference>
<feature type="DNA-binding region" description="OmpR/PhoB-type" evidence="6">
    <location>
        <begin position="1"/>
        <end position="88"/>
    </location>
</feature>
<evidence type="ECO:0000256" key="2">
    <source>
        <dbReference type="ARBA" id="ARBA00023012"/>
    </source>
</evidence>
<organism evidence="8 9">
    <name type="scientific">Streptomyces olivaceiscleroticus</name>
    <dbReference type="NCBI Taxonomy" id="68245"/>
    <lineage>
        <taxon>Bacteria</taxon>
        <taxon>Bacillati</taxon>
        <taxon>Actinomycetota</taxon>
        <taxon>Actinomycetes</taxon>
        <taxon>Kitasatosporales</taxon>
        <taxon>Streptomycetaceae</taxon>
        <taxon>Streptomyces</taxon>
    </lineage>
</organism>
<sequence length="260" mass="28531">MEMLSADGRVTVSGGFQRMLLQALLVSEGKAVSSEALMAELWAEAAPSGAANALQAHASRIRKKLRVIEPGRDRPRLVCLPYGYQLLMDGARLDATAFMESAARAERLRADAPEEAVSLLRGALRLWRGAVCGGNLGGPLGKAAAARYEEHRLRALETLFDSELLLDRQTAILAELREAHLANPLRERFCEQLMIALYRAGRQAEALDTCRQTWQCLVEQLGVDPSPSLRRVEHAILVQDPALDRGPVSAVHAARVRSHR</sequence>
<dbReference type="Proteomes" id="UP001500909">
    <property type="component" value="Unassembled WGS sequence"/>
</dbReference>